<evidence type="ECO:0000313" key="2">
    <source>
        <dbReference type="EMBL" id="SCW34231.1"/>
    </source>
</evidence>
<evidence type="ECO:0000256" key="1">
    <source>
        <dbReference type="SAM" id="MobiDB-lite"/>
    </source>
</evidence>
<protein>
    <submittedName>
        <fullName evidence="2">Uncharacterized protein</fullName>
    </submittedName>
</protein>
<dbReference type="STRING" id="177413.SAMN05660859_0694"/>
<reference evidence="3" key="1">
    <citation type="submission" date="2016-10" db="EMBL/GenBank/DDBJ databases">
        <authorList>
            <person name="Varghese N."/>
            <person name="Submissions S."/>
        </authorList>
    </citation>
    <scope>NUCLEOTIDE SEQUENCE [LARGE SCALE GENOMIC DNA]</scope>
    <source>
        <strain evidence="3">CGMCC 1.1761</strain>
    </source>
</reference>
<dbReference type="AlphaFoldDB" id="A0A1G4PPZ0"/>
<feature type="region of interest" description="Disordered" evidence="1">
    <location>
        <begin position="442"/>
        <end position="463"/>
    </location>
</feature>
<accession>A0A1G4PPZ0</accession>
<evidence type="ECO:0000313" key="3">
    <source>
        <dbReference type="Proteomes" id="UP000198889"/>
    </source>
</evidence>
<name>A0A1G4PPZ0_9HYPH</name>
<dbReference type="Proteomes" id="UP000198889">
    <property type="component" value="Unassembled WGS sequence"/>
</dbReference>
<dbReference type="EMBL" id="FMTP01000001">
    <property type="protein sequence ID" value="SCW34231.1"/>
    <property type="molecule type" value="Genomic_DNA"/>
</dbReference>
<keyword evidence="3" id="KW-1185">Reference proteome</keyword>
<sequence>MTELNFALVERDTLADALRGDRSAVGSAWHSLQMLPRLGNRQMVVIWLDQSIQPSAIVIEDSAREELFSWLATFHGDLTPISSWCQVLSPDEIVRPSPEGGLVPNLFGFEAAWASATLAEAMSLSGRSYDSLSLNVLLATETFAIGRAAGLYGARSVSIVGERLDRVRRQLRPTSEGRDPAGGLVREVLLGLMPDAPRVTSANARMLRDICGRFLGDRLPEEGRFLTSDDLGELLSMVPVLHPLTDLEAMSAEERVRFLRYLRSRIPPLTTPEWPLFAFGAGYVISRIGSAERDLRLADAFDAGRSSVLSWAMVAGSLGARTFWTDAFGGLGRFVARELIRPHYLLDPPTCDISYDEVRLFDEKSSRMRLRSANRNALAVSMLPGVTMHFGVGDLDRSMSRSPDIAQDAHQGLSGVPYVPDEQLEALAARLAPHLRHLFEVNQKTTSKNRKAGSSLRLPFQDK</sequence>
<proteinExistence type="predicted"/>
<organism evidence="2 3">
    <name type="scientific">Ancylobacter rudongensis</name>
    <dbReference type="NCBI Taxonomy" id="177413"/>
    <lineage>
        <taxon>Bacteria</taxon>
        <taxon>Pseudomonadati</taxon>
        <taxon>Pseudomonadota</taxon>
        <taxon>Alphaproteobacteria</taxon>
        <taxon>Hyphomicrobiales</taxon>
        <taxon>Xanthobacteraceae</taxon>
        <taxon>Ancylobacter</taxon>
    </lineage>
</organism>
<gene>
    <name evidence="2" type="ORF">SAMN05660859_0694</name>
</gene>